<dbReference type="RefSeq" id="WP_175443739.1">
    <property type="nucleotide sequence ID" value="NZ_FNKI01000002.1"/>
</dbReference>
<reference evidence="2" key="1">
    <citation type="submission" date="2016-10" db="EMBL/GenBank/DDBJ databases">
        <authorList>
            <person name="Varghese N."/>
            <person name="Submissions S."/>
        </authorList>
    </citation>
    <scope>NUCLEOTIDE SEQUENCE [LARGE SCALE GENOMIC DNA]</scope>
    <source>
        <strain evidence="2">DSM 25030</strain>
    </source>
</reference>
<protein>
    <recommendedName>
        <fullName evidence="3">Pyridoxamine 5'-phosphate oxidase</fullName>
    </recommendedName>
</protein>
<name>A0A1H2QMR8_9FLAO</name>
<dbReference type="Proteomes" id="UP000199592">
    <property type="component" value="Unassembled WGS sequence"/>
</dbReference>
<dbReference type="SUPFAM" id="SSF50475">
    <property type="entry name" value="FMN-binding split barrel"/>
    <property type="match status" value="1"/>
</dbReference>
<organism evidence="1 2">
    <name type="scientific">Flagellimonas zhangzhouensis</name>
    <dbReference type="NCBI Taxonomy" id="1073328"/>
    <lineage>
        <taxon>Bacteria</taxon>
        <taxon>Pseudomonadati</taxon>
        <taxon>Bacteroidota</taxon>
        <taxon>Flavobacteriia</taxon>
        <taxon>Flavobacteriales</taxon>
        <taxon>Flavobacteriaceae</taxon>
        <taxon>Flagellimonas</taxon>
    </lineage>
</organism>
<accession>A0A1H2QMR8</accession>
<dbReference type="STRING" id="1073328.SAMN05216294_1644"/>
<gene>
    <name evidence="1" type="ORF">SAMN04487892_0295</name>
</gene>
<evidence type="ECO:0000313" key="1">
    <source>
        <dbReference type="EMBL" id="SDW08513.1"/>
    </source>
</evidence>
<dbReference type="InterPro" id="IPR012349">
    <property type="entry name" value="Split_barrel_FMN-bd"/>
</dbReference>
<dbReference type="Pfam" id="PF12900">
    <property type="entry name" value="Pyridox_ox_2"/>
    <property type="match status" value="1"/>
</dbReference>
<proteinExistence type="predicted"/>
<sequence length="154" mass="17973">MIDLEPLKCEHLLIDNYVGRLAYIAENEPYVVPSTYYFLKEERSILCFASNGHRINSLRKHDKVTFQVDRIESFRHWESVQVHGRFEELTGDSAKQYLKQFAEGVQRTIDHKNAERPHFLSHFSGRLQEVEMPVVYRIAVTLITGKSVHDLNAN</sequence>
<dbReference type="EMBL" id="FNMY01000001">
    <property type="protein sequence ID" value="SDW08513.1"/>
    <property type="molecule type" value="Genomic_DNA"/>
</dbReference>
<keyword evidence="2" id="KW-1185">Reference proteome</keyword>
<dbReference type="Gene3D" id="2.30.110.10">
    <property type="entry name" value="Electron Transport, Fmn-binding Protein, Chain A"/>
    <property type="match status" value="1"/>
</dbReference>
<dbReference type="AlphaFoldDB" id="A0A1H2QMR8"/>
<evidence type="ECO:0008006" key="3">
    <source>
        <dbReference type="Google" id="ProtNLM"/>
    </source>
</evidence>
<evidence type="ECO:0000313" key="2">
    <source>
        <dbReference type="Proteomes" id="UP000199592"/>
    </source>
</evidence>
<dbReference type="InterPro" id="IPR024747">
    <property type="entry name" value="Pyridox_Oxase-rel"/>
</dbReference>